<feature type="compositionally biased region" description="Polar residues" evidence="1">
    <location>
        <begin position="32"/>
        <end position="45"/>
    </location>
</feature>
<dbReference type="AlphaFoldDB" id="A0A7X9FP00"/>
<feature type="region of interest" description="Disordered" evidence="1">
    <location>
        <begin position="32"/>
        <end position="58"/>
    </location>
</feature>
<evidence type="ECO:0008006" key="5">
    <source>
        <dbReference type="Google" id="ProtNLM"/>
    </source>
</evidence>
<evidence type="ECO:0000313" key="4">
    <source>
        <dbReference type="Proteomes" id="UP000524246"/>
    </source>
</evidence>
<keyword evidence="2" id="KW-0472">Membrane</keyword>
<accession>A0A7X9FP00</accession>
<comment type="caution">
    <text evidence="3">The sequence shown here is derived from an EMBL/GenBank/DDBJ whole genome shotgun (WGS) entry which is preliminary data.</text>
</comment>
<evidence type="ECO:0000313" key="3">
    <source>
        <dbReference type="EMBL" id="NMC61552.1"/>
    </source>
</evidence>
<evidence type="ECO:0000256" key="2">
    <source>
        <dbReference type="SAM" id="Phobius"/>
    </source>
</evidence>
<reference evidence="3 4" key="1">
    <citation type="journal article" date="2020" name="Biotechnol. Biofuels">
        <title>New insights from the biogas microbiome by comprehensive genome-resolved metagenomics of nearly 1600 species originating from multiple anaerobic digesters.</title>
        <authorList>
            <person name="Campanaro S."/>
            <person name="Treu L."/>
            <person name="Rodriguez-R L.M."/>
            <person name="Kovalovszki A."/>
            <person name="Ziels R.M."/>
            <person name="Maus I."/>
            <person name="Zhu X."/>
            <person name="Kougias P.G."/>
            <person name="Basile A."/>
            <person name="Luo G."/>
            <person name="Schluter A."/>
            <person name="Konstantinidis K.T."/>
            <person name="Angelidaki I."/>
        </authorList>
    </citation>
    <scope>NUCLEOTIDE SEQUENCE [LARGE SCALE GENOMIC DNA]</scope>
    <source>
        <strain evidence="3">AS27yjCOA_65</strain>
    </source>
</reference>
<dbReference type="EMBL" id="JAAZON010000005">
    <property type="protein sequence ID" value="NMC61552.1"/>
    <property type="molecule type" value="Genomic_DNA"/>
</dbReference>
<keyword evidence="2" id="KW-1133">Transmembrane helix</keyword>
<proteinExistence type="predicted"/>
<protein>
    <recommendedName>
        <fullName evidence="5">DUF4367 domain-containing protein</fullName>
    </recommendedName>
</protein>
<feature type="transmembrane region" description="Helical" evidence="2">
    <location>
        <begin position="7"/>
        <end position="24"/>
    </location>
</feature>
<evidence type="ECO:0000256" key="1">
    <source>
        <dbReference type="SAM" id="MobiDB-lite"/>
    </source>
</evidence>
<dbReference type="Proteomes" id="UP000524246">
    <property type="component" value="Unassembled WGS sequence"/>
</dbReference>
<gene>
    <name evidence="3" type="ORF">GYA55_00135</name>
</gene>
<keyword evidence="2" id="KW-0812">Transmembrane</keyword>
<sequence>MMKLKPITIVATLIIVVGGIYLFAQKNTSSSTTDESITLQDSKPTNIPEPSPSRPLKESEKFVGSMGLYVTLPEGMNFRQDPATEHAVNFYIESGPQEKLTYQFYAIYQPNTNMAEKGLEQAKKEMDPKTIQEAVVSDYKGVEGLVTGPKGRYHTVVIKDDRLISFSTYPATEENKVITEQILSTISFE</sequence>
<name>A0A7X9FP00_9DELT</name>
<organism evidence="3 4">
    <name type="scientific">SAR324 cluster bacterium</name>
    <dbReference type="NCBI Taxonomy" id="2024889"/>
    <lineage>
        <taxon>Bacteria</taxon>
        <taxon>Deltaproteobacteria</taxon>
        <taxon>SAR324 cluster</taxon>
    </lineage>
</organism>